<reference evidence="3" key="3">
    <citation type="submission" date="2023-08" db="EMBL/GenBank/DDBJ databases">
        <authorList>
            <person name="Sun Q."/>
            <person name="Ohkuma M."/>
        </authorList>
    </citation>
    <scope>NUCLEOTIDE SEQUENCE</scope>
    <source>
        <strain evidence="3">JCM 4205</strain>
    </source>
</reference>
<dbReference type="PANTHER" id="PTHR33824:SF7">
    <property type="entry name" value="POLYKETIDE CYCLASE_DEHYDRASE AND LIPID TRANSPORT SUPERFAMILY PROTEIN"/>
    <property type="match status" value="1"/>
</dbReference>
<dbReference type="Proteomes" id="UP000642014">
    <property type="component" value="Unassembled WGS sequence"/>
</dbReference>
<dbReference type="InterPro" id="IPR047137">
    <property type="entry name" value="ORF3"/>
</dbReference>
<dbReference type="GeneID" id="95458534"/>
<accession>A0AAV4KHE5</accession>
<dbReference type="EMBL" id="CP023693">
    <property type="protein sequence ID" value="QEV36365.1"/>
    <property type="molecule type" value="Genomic_DNA"/>
</dbReference>
<dbReference type="AlphaFoldDB" id="A0AAV4KHE5"/>
<feature type="region of interest" description="Disordered" evidence="1">
    <location>
        <begin position="141"/>
        <end position="217"/>
    </location>
</feature>
<dbReference type="InterPro" id="IPR023393">
    <property type="entry name" value="START-like_dom_sf"/>
</dbReference>
<dbReference type="Gene3D" id="3.30.530.20">
    <property type="match status" value="1"/>
</dbReference>
<dbReference type="Proteomes" id="UP000326029">
    <property type="component" value="Chromosome"/>
</dbReference>
<evidence type="ECO:0000259" key="2">
    <source>
        <dbReference type="Pfam" id="PF03364"/>
    </source>
</evidence>
<evidence type="ECO:0000313" key="5">
    <source>
        <dbReference type="Proteomes" id="UP000326029"/>
    </source>
</evidence>
<gene>
    <name evidence="4" type="ORF">CP977_32795</name>
    <name evidence="3" type="ORF">GCM10010497_13230</name>
</gene>
<evidence type="ECO:0000313" key="4">
    <source>
        <dbReference type="EMBL" id="QEV36365.1"/>
    </source>
</evidence>
<organism evidence="3 6">
    <name type="scientific">Streptomyces cinereoruber</name>
    <dbReference type="NCBI Taxonomy" id="67260"/>
    <lineage>
        <taxon>Bacteria</taxon>
        <taxon>Bacillati</taxon>
        <taxon>Actinomycetota</taxon>
        <taxon>Actinomycetes</taxon>
        <taxon>Kitasatosporales</taxon>
        <taxon>Streptomycetaceae</taxon>
        <taxon>Streptomyces</taxon>
    </lineage>
</organism>
<sequence length="217" mass="23641">MSTVEKTIDVDVPVRSAYDQWTQFEEFPHFMEGVEEVRQVDDRHCHWRTKVAGVRREFDTEIVDQLPDERVAWRTVGGEVRQRGVVTFQPLDEGHTRVRLAMEVEPEGVVEKTGDALGILDLRVKGDLKRFKGFIEERGRATGGWRGRVRPSDAAGPAPTGGTPGSVPGTNAGTPRPTGGVPGTTGRTGPTGDVPTVPGQTDRSSHDAGAWPPADRP</sequence>
<feature type="compositionally biased region" description="Low complexity" evidence="1">
    <location>
        <begin position="152"/>
        <end position="201"/>
    </location>
</feature>
<evidence type="ECO:0000313" key="3">
    <source>
        <dbReference type="EMBL" id="GGR12536.1"/>
    </source>
</evidence>
<dbReference type="EMBL" id="BMSJ01000002">
    <property type="protein sequence ID" value="GGR12536.1"/>
    <property type="molecule type" value="Genomic_DNA"/>
</dbReference>
<reference evidence="3 6" key="1">
    <citation type="journal article" date="2014" name="Int. J. Syst. Evol. Microbiol.">
        <title>Complete genome sequence of Corynebacterium casei LMG S-19264T (=DSM 44701T), isolated from a smear-ripened cheese.</title>
        <authorList>
            <consortium name="US DOE Joint Genome Institute (JGI-PGF)"/>
            <person name="Walter F."/>
            <person name="Albersmeier A."/>
            <person name="Kalinowski J."/>
            <person name="Ruckert C."/>
        </authorList>
    </citation>
    <scope>NUCLEOTIDE SEQUENCE [LARGE SCALE GENOMIC DNA]</scope>
    <source>
        <strain evidence="3 6">JCM 4205</strain>
    </source>
</reference>
<dbReference type="RefSeq" id="WP_152371372.1">
    <property type="nucleotide sequence ID" value="NZ_BMSJ01000002.1"/>
</dbReference>
<dbReference type="PANTHER" id="PTHR33824">
    <property type="entry name" value="POLYKETIDE CYCLASE/DEHYDRASE AND LIPID TRANSPORT SUPERFAMILY PROTEIN"/>
    <property type="match status" value="1"/>
</dbReference>
<protein>
    <submittedName>
        <fullName evidence="4">SRPBCC family protein</fullName>
    </submittedName>
</protein>
<name>A0AAV4KHE5_9ACTN</name>
<dbReference type="Pfam" id="PF03364">
    <property type="entry name" value="Polyketide_cyc"/>
    <property type="match status" value="1"/>
</dbReference>
<reference evidence="4 5" key="2">
    <citation type="submission" date="2017-09" db="EMBL/GenBank/DDBJ databases">
        <authorList>
            <person name="Lee N."/>
            <person name="Cho B.-K."/>
        </authorList>
    </citation>
    <scope>NUCLEOTIDE SEQUENCE [LARGE SCALE GENOMIC DNA]</scope>
    <source>
        <strain evidence="4 5">ATCC 19740</strain>
    </source>
</reference>
<dbReference type="InterPro" id="IPR005031">
    <property type="entry name" value="COQ10_START"/>
</dbReference>
<evidence type="ECO:0000256" key="1">
    <source>
        <dbReference type="SAM" id="MobiDB-lite"/>
    </source>
</evidence>
<dbReference type="SUPFAM" id="SSF55961">
    <property type="entry name" value="Bet v1-like"/>
    <property type="match status" value="1"/>
</dbReference>
<dbReference type="CDD" id="cd07817">
    <property type="entry name" value="SRPBCC_8"/>
    <property type="match status" value="1"/>
</dbReference>
<feature type="domain" description="Coenzyme Q-binding protein COQ10 START" evidence="2">
    <location>
        <begin position="10"/>
        <end position="130"/>
    </location>
</feature>
<evidence type="ECO:0000313" key="6">
    <source>
        <dbReference type="Proteomes" id="UP000642014"/>
    </source>
</evidence>
<keyword evidence="5" id="KW-1185">Reference proteome</keyword>
<proteinExistence type="predicted"/>